<dbReference type="EMBL" id="JAKJPO010000004">
    <property type="protein sequence ID" value="MCF7221972.1"/>
    <property type="molecule type" value="Genomic_DNA"/>
</dbReference>
<feature type="domain" description="Glycosyltransferase subfamily 4-like N-terminal" evidence="1">
    <location>
        <begin position="21"/>
        <end position="228"/>
    </location>
</feature>
<dbReference type="Pfam" id="PF13579">
    <property type="entry name" value="Glyco_trans_4_4"/>
    <property type="match status" value="1"/>
</dbReference>
<reference evidence="2 3" key="3">
    <citation type="submission" date="2022-01" db="EMBL/GenBank/DDBJ databases">
        <authorList>
            <person name="Zhou L.Y."/>
        </authorList>
    </citation>
    <scope>NUCLEOTIDE SEQUENCE [LARGE SCALE GENOMIC DNA]</scope>
    <source>
        <strain evidence="2 3">TLK-CK17</strain>
    </source>
</reference>
<reference evidence="2 3" key="1">
    <citation type="submission" date="2022-01" db="EMBL/GenBank/DDBJ databases">
        <title>Lysobacter chinensis sp. nov., a bacterium isolated from cow dung compost.</title>
        <authorList>
            <person name="Liu Y."/>
        </authorList>
    </citation>
    <scope>NUCLEOTIDE SEQUENCE [LARGE SCALE GENOMIC DNA]</scope>
    <source>
        <strain evidence="2 3">TLK-CK17</strain>
    </source>
</reference>
<sequence length="424" mass="47173">MRILLIAYEYPPSPSPQSLRWAYLSRELACLGHEVHVLTVNLGGETPGLPAPHPDVRVHRTFAGPFRGLMAMLRERRHRTTSHVAAEKTASFDGQIKPPRSWKQTLWETLQSTAARFLFPDLRGEWKPWGQHGLKRLLTTVAPDVVISSHEPATTLELGLISRQMGFRWVADLGDPVLAGYTPPRWKERSTKLERQVCELADHIFVTNAGAAELLAQRHGRTSGVDVITQGFAPWGADHACPPPTSDRLELLYTGSFYDFRKPDALICAIETSENVRLSIAAVTVPETILNAARRMPDRIHLLGFLPHARILELQRNADVLVNIANADHSQIPGKIYEYLGACRPILHLNGGGDAIGTMIQSLQRGWSVENSCEAITCWLRDAQQAKQEYRLDTGLQLDSARVAEFSWSASARKITGVLESIPT</sequence>
<keyword evidence="3" id="KW-1185">Reference proteome</keyword>
<dbReference type="Proteomes" id="UP001430796">
    <property type="component" value="Unassembled WGS sequence"/>
</dbReference>
<reference evidence="3" key="2">
    <citation type="submission" date="2022-01" db="EMBL/GenBank/DDBJ databases">
        <title>Lysobacter chinensis sp. nov., a bacterium isolated from cow dung compost.</title>
        <authorList>
            <person name="Zhou L.Y."/>
        </authorList>
    </citation>
    <scope>NUCLEOTIDE SEQUENCE [LARGE SCALE GENOMIC DNA]</scope>
    <source>
        <strain evidence="3">TLK-CK17</strain>
    </source>
</reference>
<evidence type="ECO:0000313" key="2">
    <source>
        <dbReference type="EMBL" id="MCF7221972.1"/>
    </source>
</evidence>
<protein>
    <recommendedName>
        <fullName evidence="1">Glycosyltransferase subfamily 4-like N-terminal domain-containing protein</fullName>
    </recommendedName>
</protein>
<name>A0ABS9HUX3_9GAMM</name>
<comment type="caution">
    <text evidence="2">The sequence shown here is derived from an EMBL/GenBank/DDBJ whole genome shotgun (WGS) entry which is preliminary data.</text>
</comment>
<gene>
    <name evidence="2" type="ORF">L3V18_09270</name>
</gene>
<accession>A0ABS9HUX3</accession>
<organism evidence="2 3">
    <name type="scientific">Marilutibacter chinensis</name>
    <dbReference type="NCBI Taxonomy" id="2912247"/>
    <lineage>
        <taxon>Bacteria</taxon>
        <taxon>Pseudomonadati</taxon>
        <taxon>Pseudomonadota</taxon>
        <taxon>Gammaproteobacteria</taxon>
        <taxon>Lysobacterales</taxon>
        <taxon>Lysobacteraceae</taxon>
        <taxon>Marilutibacter</taxon>
    </lineage>
</organism>
<dbReference type="InterPro" id="IPR028098">
    <property type="entry name" value="Glyco_trans_4-like_N"/>
</dbReference>
<evidence type="ECO:0000313" key="3">
    <source>
        <dbReference type="Proteomes" id="UP001430796"/>
    </source>
</evidence>
<dbReference type="Gene3D" id="3.40.50.2000">
    <property type="entry name" value="Glycogen Phosphorylase B"/>
    <property type="match status" value="2"/>
</dbReference>
<dbReference type="SUPFAM" id="SSF53756">
    <property type="entry name" value="UDP-Glycosyltransferase/glycogen phosphorylase"/>
    <property type="match status" value="1"/>
</dbReference>
<evidence type="ECO:0000259" key="1">
    <source>
        <dbReference type="Pfam" id="PF13579"/>
    </source>
</evidence>
<proteinExistence type="predicted"/>
<dbReference type="RefSeq" id="WP_237054396.1">
    <property type="nucleotide sequence ID" value="NZ_JAKJPO010000004.1"/>
</dbReference>